<comment type="caution">
    <text evidence="13">The sequence shown here is derived from an EMBL/GenBank/DDBJ whole genome shotgun (WGS) entry which is preliminary data.</text>
</comment>
<keyword evidence="7 11" id="KW-0274">FAD</keyword>
<evidence type="ECO:0000256" key="10">
    <source>
        <dbReference type="ARBA" id="ARBA00048540"/>
    </source>
</evidence>
<evidence type="ECO:0000256" key="12">
    <source>
        <dbReference type="PIRSR" id="PIRSR006268-2"/>
    </source>
</evidence>
<keyword evidence="4 11" id="KW-0285">Flavoprotein</keyword>
<comment type="cofactor">
    <cofactor evidence="12">
        <name>Mg(2+)</name>
        <dbReference type="ChEBI" id="CHEBI:18420"/>
    </cofactor>
    <cofactor evidence="12">
        <name>Mn(2+)</name>
        <dbReference type="ChEBI" id="CHEBI:29035"/>
    </cofactor>
    <text evidence="12">Magnesium. Can also use manganese.</text>
</comment>
<keyword evidence="6 11" id="KW-0479">Metal-binding</keyword>
<comment type="similarity">
    <text evidence="1 11">Belongs to the ApbE family.</text>
</comment>
<evidence type="ECO:0000256" key="8">
    <source>
        <dbReference type="ARBA" id="ARBA00022842"/>
    </source>
</evidence>
<evidence type="ECO:0000256" key="5">
    <source>
        <dbReference type="ARBA" id="ARBA00022679"/>
    </source>
</evidence>
<reference evidence="13 14" key="1">
    <citation type="submission" date="2015-10" db="EMBL/GenBank/DDBJ databases">
        <title>Metagenome-Assembled Genomes uncover a global brackish microbiome.</title>
        <authorList>
            <person name="Hugerth L.W."/>
            <person name="Larsson J."/>
            <person name="Alneberg J."/>
            <person name="Lindh M.V."/>
            <person name="Legrand C."/>
            <person name="Pinhassi J."/>
            <person name="Andersson A.F."/>
        </authorList>
    </citation>
    <scope>NUCLEOTIDE SEQUENCE [LARGE SCALE GENOMIC DNA]</scope>
    <source>
        <strain evidence="13">BACL4 MAG-120507-bin80</strain>
    </source>
</reference>
<dbReference type="EC" id="2.7.1.180" evidence="2 11"/>
<dbReference type="AlphaFoldDB" id="A0A0R2S460"/>
<dbReference type="PANTHER" id="PTHR30040">
    <property type="entry name" value="THIAMINE BIOSYNTHESIS LIPOPROTEIN APBE"/>
    <property type="match status" value="1"/>
</dbReference>
<evidence type="ECO:0000313" key="14">
    <source>
        <dbReference type="Proteomes" id="UP000051934"/>
    </source>
</evidence>
<organism evidence="13 14">
    <name type="scientific">OM182 bacterium BACL3 MAG-120507-bin80</name>
    <dbReference type="NCBI Taxonomy" id="1655577"/>
    <lineage>
        <taxon>Bacteria</taxon>
        <taxon>Pseudomonadati</taxon>
        <taxon>Pseudomonadota</taxon>
        <taxon>Gammaproteobacteria</taxon>
        <taxon>OMG group</taxon>
        <taxon>OM182 clade</taxon>
    </lineage>
</organism>
<keyword evidence="8 11" id="KW-0460">Magnesium</keyword>
<protein>
    <recommendedName>
        <fullName evidence="3 11">FAD:protein FMN transferase</fullName>
        <ecNumber evidence="2 11">2.7.1.180</ecNumber>
    </recommendedName>
    <alternativeName>
        <fullName evidence="9 11">Flavin transferase</fullName>
    </alternativeName>
</protein>
<comment type="catalytic activity">
    <reaction evidence="10 11">
        <text>L-threonyl-[protein] + FAD = FMN-L-threonyl-[protein] + AMP + H(+)</text>
        <dbReference type="Rhea" id="RHEA:36847"/>
        <dbReference type="Rhea" id="RHEA-COMP:11060"/>
        <dbReference type="Rhea" id="RHEA-COMP:11061"/>
        <dbReference type="ChEBI" id="CHEBI:15378"/>
        <dbReference type="ChEBI" id="CHEBI:30013"/>
        <dbReference type="ChEBI" id="CHEBI:57692"/>
        <dbReference type="ChEBI" id="CHEBI:74257"/>
        <dbReference type="ChEBI" id="CHEBI:456215"/>
        <dbReference type="EC" id="2.7.1.180"/>
    </reaction>
</comment>
<dbReference type="InterPro" id="IPR024932">
    <property type="entry name" value="ApbE"/>
</dbReference>
<dbReference type="Gene3D" id="3.10.520.10">
    <property type="entry name" value="ApbE-like domains"/>
    <property type="match status" value="1"/>
</dbReference>
<evidence type="ECO:0000256" key="3">
    <source>
        <dbReference type="ARBA" id="ARBA00016337"/>
    </source>
</evidence>
<evidence type="ECO:0000256" key="7">
    <source>
        <dbReference type="ARBA" id="ARBA00022827"/>
    </source>
</evidence>
<evidence type="ECO:0000256" key="6">
    <source>
        <dbReference type="ARBA" id="ARBA00022723"/>
    </source>
</evidence>
<evidence type="ECO:0000256" key="2">
    <source>
        <dbReference type="ARBA" id="ARBA00011955"/>
    </source>
</evidence>
<name>A0A0R2S460_9GAMM</name>
<evidence type="ECO:0000256" key="1">
    <source>
        <dbReference type="ARBA" id="ARBA00008282"/>
    </source>
</evidence>
<proteinExistence type="inferred from homology"/>
<feature type="binding site" evidence="12">
    <location>
        <position position="157"/>
    </location>
    <ligand>
        <name>Mg(2+)</name>
        <dbReference type="ChEBI" id="CHEBI:18420"/>
    </ligand>
</feature>
<dbReference type="SUPFAM" id="SSF143631">
    <property type="entry name" value="ApbE-like"/>
    <property type="match status" value="1"/>
</dbReference>
<feature type="binding site" evidence="12">
    <location>
        <position position="273"/>
    </location>
    <ligand>
        <name>Mg(2+)</name>
        <dbReference type="ChEBI" id="CHEBI:18420"/>
    </ligand>
</feature>
<evidence type="ECO:0000313" key="13">
    <source>
        <dbReference type="EMBL" id="KRO69612.1"/>
    </source>
</evidence>
<dbReference type="InterPro" id="IPR003374">
    <property type="entry name" value="ApbE-like_sf"/>
</dbReference>
<dbReference type="EMBL" id="LIBB01000489">
    <property type="protein sequence ID" value="KRO69612.1"/>
    <property type="molecule type" value="Genomic_DNA"/>
</dbReference>
<dbReference type="Proteomes" id="UP000051934">
    <property type="component" value="Unassembled WGS sequence"/>
</dbReference>
<dbReference type="GO" id="GO:0016740">
    <property type="term" value="F:transferase activity"/>
    <property type="evidence" value="ECO:0007669"/>
    <property type="project" value="UniProtKB-UniRule"/>
</dbReference>
<evidence type="ECO:0000256" key="11">
    <source>
        <dbReference type="PIRNR" id="PIRNR006268"/>
    </source>
</evidence>
<accession>A0A0R2S460</accession>
<evidence type="ECO:0000256" key="4">
    <source>
        <dbReference type="ARBA" id="ARBA00022630"/>
    </source>
</evidence>
<keyword evidence="5 11" id="KW-0808">Transferase</keyword>
<sequence length="308" mass="33407">MSDTRTDLTLFDVEFQAMGTRCTISLYADSSDNARSQCEVVIADVARLENKYSRYLSDSFLSEINAVAEVGGALTVDEETAALLDYAESCFVESDGLFDITSGLLRRAWNFQPEGQTELPDADVLAALLERVGWDRLDWESPLLIFDTPGMELDFGGIVKEYAADRAATLLREAGVDHALINLGGDICVTGPQHGGDPWRVAISDPSNPESPLRLVALSQGALASSGSYARCIEIEGVKYGHLLNPRTGHPFIGTAAATVLADQCIVAGSLATIALLKNSEASQFLEQMQLPFLLIDQNRVIFDRLDL</sequence>
<dbReference type="Pfam" id="PF02424">
    <property type="entry name" value="ApbE"/>
    <property type="match status" value="1"/>
</dbReference>
<evidence type="ECO:0000256" key="9">
    <source>
        <dbReference type="ARBA" id="ARBA00031306"/>
    </source>
</evidence>
<gene>
    <name evidence="13" type="ORF">ABR69_01010</name>
</gene>
<dbReference type="GO" id="GO:0046872">
    <property type="term" value="F:metal ion binding"/>
    <property type="evidence" value="ECO:0007669"/>
    <property type="project" value="UniProtKB-UniRule"/>
</dbReference>
<dbReference type="PANTHER" id="PTHR30040:SF2">
    <property type="entry name" value="FAD:PROTEIN FMN TRANSFERASE"/>
    <property type="match status" value="1"/>
</dbReference>
<dbReference type="PIRSF" id="PIRSF006268">
    <property type="entry name" value="ApbE"/>
    <property type="match status" value="1"/>
</dbReference>